<name>A0ABT4YW80_9VIBR</name>
<evidence type="ECO:0000313" key="1">
    <source>
        <dbReference type="EMBL" id="MDB1125831.1"/>
    </source>
</evidence>
<evidence type="ECO:0000313" key="2">
    <source>
        <dbReference type="Proteomes" id="UP001210678"/>
    </source>
</evidence>
<proteinExistence type="predicted"/>
<dbReference type="RefSeq" id="WP_272139897.1">
    <property type="nucleotide sequence ID" value="NZ_JAQLOI010000003.1"/>
</dbReference>
<sequence>MKKCCGNCRQFIRSTGKPVDVCGAWGNPTTADRVACDFWMLLVKKKNDERTKYNDN</sequence>
<gene>
    <name evidence="1" type="ORF">PGX00_20065</name>
</gene>
<dbReference type="Proteomes" id="UP001210678">
    <property type="component" value="Unassembled WGS sequence"/>
</dbReference>
<dbReference type="EMBL" id="JAQLOI010000003">
    <property type="protein sequence ID" value="MDB1125831.1"/>
    <property type="molecule type" value="Genomic_DNA"/>
</dbReference>
<comment type="caution">
    <text evidence="1">The sequence shown here is derived from an EMBL/GenBank/DDBJ whole genome shotgun (WGS) entry which is preliminary data.</text>
</comment>
<reference evidence="1 2" key="1">
    <citation type="submission" date="2023-01" db="EMBL/GenBank/DDBJ databases">
        <title>Vibrio sp. KJ40-1 sp.nov, isolated from marine algae.</title>
        <authorList>
            <person name="Butt M."/>
            <person name="Kim J.M.J."/>
            <person name="Jeon C.O.C."/>
        </authorList>
    </citation>
    <scope>NUCLEOTIDE SEQUENCE [LARGE SCALE GENOMIC DNA]</scope>
    <source>
        <strain evidence="1 2">KJ40-1</strain>
    </source>
</reference>
<protein>
    <submittedName>
        <fullName evidence="1">Uncharacterized protein</fullName>
    </submittedName>
</protein>
<organism evidence="1 2">
    <name type="scientific">Vibrio algarum</name>
    <dbReference type="NCBI Taxonomy" id="3020714"/>
    <lineage>
        <taxon>Bacteria</taxon>
        <taxon>Pseudomonadati</taxon>
        <taxon>Pseudomonadota</taxon>
        <taxon>Gammaproteobacteria</taxon>
        <taxon>Vibrionales</taxon>
        <taxon>Vibrionaceae</taxon>
        <taxon>Vibrio</taxon>
    </lineage>
</organism>
<keyword evidence="2" id="KW-1185">Reference proteome</keyword>
<accession>A0ABT4YW80</accession>